<gene>
    <name evidence="1" type="ORF">S06H3_00600</name>
</gene>
<dbReference type="AlphaFoldDB" id="X1KIZ7"/>
<organism evidence="1">
    <name type="scientific">marine sediment metagenome</name>
    <dbReference type="NCBI Taxonomy" id="412755"/>
    <lineage>
        <taxon>unclassified sequences</taxon>
        <taxon>metagenomes</taxon>
        <taxon>ecological metagenomes</taxon>
    </lineage>
</organism>
<reference evidence="1" key="1">
    <citation type="journal article" date="2014" name="Front. Microbiol.">
        <title>High frequency of phylogenetically diverse reductive dehalogenase-homologous genes in deep subseafloor sedimentary metagenomes.</title>
        <authorList>
            <person name="Kawai M."/>
            <person name="Futagami T."/>
            <person name="Toyoda A."/>
            <person name="Takaki Y."/>
            <person name="Nishi S."/>
            <person name="Hori S."/>
            <person name="Arai W."/>
            <person name="Tsubouchi T."/>
            <person name="Morono Y."/>
            <person name="Uchiyama I."/>
            <person name="Ito T."/>
            <person name="Fujiyama A."/>
            <person name="Inagaki F."/>
            <person name="Takami H."/>
        </authorList>
    </citation>
    <scope>NUCLEOTIDE SEQUENCE</scope>
    <source>
        <strain evidence="1">Expedition CK06-06</strain>
    </source>
</reference>
<dbReference type="EMBL" id="BARV01000113">
    <property type="protein sequence ID" value="GAH93590.1"/>
    <property type="molecule type" value="Genomic_DNA"/>
</dbReference>
<accession>X1KIZ7</accession>
<name>X1KIZ7_9ZZZZ</name>
<protein>
    <submittedName>
        <fullName evidence="1">Uncharacterized protein</fullName>
    </submittedName>
</protein>
<comment type="caution">
    <text evidence="1">The sequence shown here is derived from an EMBL/GenBank/DDBJ whole genome shotgun (WGS) entry which is preliminary data.</text>
</comment>
<evidence type="ECO:0000313" key="1">
    <source>
        <dbReference type="EMBL" id="GAH93590.1"/>
    </source>
</evidence>
<sequence length="94" mass="11342">MSLIYKIRELIAWEHEDKFYTYARKIEDEVERLENYGTEAEIIEYLEACAEMRKYFLDPDDLTESEEYYTEKIHESTFEKYGVSDPIFDLAFGN</sequence>
<proteinExistence type="predicted"/>